<sequence>MRWRRRGRQVRRTLCKRDPADGGRRHGSAVAYMTPRSLGKPDLPSAPWVPSVVSGLSGPG</sequence>
<evidence type="ECO:0000313" key="2">
    <source>
        <dbReference type="EMBL" id="AEJ07002.1"/>
    </source>
</evidence>
<feature type="region of interest" description="Disordered" evidence="1">
    <location>
        <begin position="1"/>
        <end position="60"/>
    </location>
</feature>
<proteinExistence type="predicted"/>
<evidence type="ECO:0000313" key="3">
    <source>
        <dbReference type="Proteomes" id="UP000008932"/>
    </source>
</evidence>
<organism evidence="2 3">
    <name type="scientific">Stutzerimonas stutzeri (strain ATCC 17588 / DSM 5190 / CCUG 11256 / JCM 5965 / LMG 11199 / NBRC 14165 / NCIMB 11358 / Stanier 221)</name>
    <name type="common">Pseudomonas stutzeri</name>
    <dbReference type="NCBI Taxonomy" id="96563"/>
    <lineage>
        <taxon>Bacteria</taxon>
        <taxon>Pseudomonadati</taxon>
        <taxon>Pseudomonadota</taxon>
        <taxon>Gammaproteobacteria</taxon>
        <taxon>Pseudomonadales</taxon>
        <taxon>Pseudomonadaceae</taxon>
        <taxon>Stutzerimonas</taxon>
    </lineage>
</organism>
<reference evidence="2 3" key="1">
    <citation type="journal article" date="2011" name="J. Bacteriol.">
        <title>Complete Genome Sequence of the Type Strain Pseudomonas stutzeri CGMCC 1.1803.</title>
        <authorList>
            <person name="Chen M."/>
            <person name="Yan Y."/>
            <person name="Zhang W."/>
            <person name="Lu W."/>
            <person name="Wang J."/>
            <person name="Ping S."/>
            <person name="Lin M."/>
        </authorList>
    </citation>
    <scope>NUCLEOTIDE SEQUENCE [LARGE SCALE GENOMIC DNA]</scope>
    <source>
        <strain evidence="3">ATCC 17588 / DSM 5190 / CCUG 11256 / JCM 5965 / LMG 11199 / NCIMB 11358 / Stanier 221</strain>
    </source>
</reference>
<evidence type="ECO:0000256" key="1">
    <source>
        <dbReference type="SAM" id="MobiDB-lite"/>
    </source>
</evidence>
<reference key="2">
    <citation type="submission" date="2011-06" db="EMBL/GenBank/DDBJ databases">
        <title>Complete Genome Sequence of Pseudomonas stutzeri Strain CGMCC 1.1803.</title>
        <authorList>
            <person name="Yan Y."/>
            <person name="Chen M."/>
            <person name="Lu W."/>
            <person name="Zhang W."/>
            <person name="Ping S."/>
            <person name="Lin M."/>
        </authorList>
    </citation>
    <scope>NUCLEOTIDE SEQUENCE</scope>
    <source>
        <strain>ATCC 17588</strain>
    </source>
</reference>
<dbReference type="EMBL" id="CP002881">
    <property type="protein sequence ID" value="AEJ07002.1"/>
    <property type="molecule type" value="Genomic_DNA"/>
</dbReference>
<accession>F8H2E6</accession>
<name>F8H2E6_STUS2</name>
<dbReference type="HOGENOM" id="CLU_2938385_0_0_6"/>
<gene>
    <name evidence="2" type="ordered locus">PSTAB_3721</name>
</gene>
<dbReference type="KEGG" id="psz:PSTAB_3721"/>
<dbReference type="Proteomes" id="UP000008932">
    <property type="component" value="Chromosome"/>
</dbReference>
<reference evidence="3" key="3">
    <citation type="submission" date="2011-06" db="EMBL/GenBank/DDBJ databases">
        <title>Complete genome sequence of Pseudomonas stutzeri strain CGMCC 1.1803.</title>
        <authorList>
            <person name="Yan Y."/>
            <person name="Chen M."/>
            <person name="Lu W."/>
            <person name="Zhang W."/>
            <person name="Ping S."/>
            <person name="Lin M."/>
        </authorList>
    </citation>
    <scope>NUCLEOTIDE SEQUENCE [LARGE SCALE GENOMIC DNA]</scope>
    <source>
        <strain evidence="3">ATCC 17588 / DSM 5190 / CCUG 11256 / JCM 5965 / LMG 11199 / NCIMB 11358 / Stanier 221</strain>
    </source>
</reference>
<protein>
    <submittedName>
        <fullName evidence="2">Uncharacterized protein</fullName>
    </submittedName>
</protein>
<feature type="compositionally biased region" description="Basic residues" evidence="1">
    <location>
        <begin position="1"/>
        <end position="14"/>
    </location>
</feature>
<dbReference type="AlphaFoldDB" id="F8H2E6"/>
<feature type="compositionally biased region" description="Basic and acidic residues" evidence="1">
    <location>
        <begin position="15"/>
        <end position="24"/>
    </location>
</feature>